<dbReference type="InterPro" id="IPR005490">
    <property type="entry name" value="LD_TPept_cat_dom"/>
</dbReference>
<proteinExistence type="inferred from homology"/>
<keyword evidence="5" id="KW-0378">Hydrolase</keyword>
<comment type="caution">
    <text evidence="12">The sequence shown here is derived from an EMBL/GenBank/DDBJ whole genome shotgun (WGS) entry which is preliminary data.</text>
</comment>
<dbReference type="EMBL" id="BMJJ01000001">
    <property type="protein sequence ID" value="GGD06424.1"/>
    <property type="molecule type" value="Genomic_DNA"/>
</dbReference>
<dbReference type="InterPro" id="IPR050979">
    <property type="entry name" value="LD-transpeptidase"/>
</dbReference>
<dbReference type="InterPro" id="IPR038063">
    <property type="entry name" value="Transpep_catalytic_dom"/>
</dbReference>
<evidence type="ECO:0000256" key="2">
    <source>
        <dbReference type="ARBA" id="ARBA00005992"/>
    </source>
</evidence>
<evidence type="ECO:0000256" key="8">
    <source>
        <dbReference type="ARBA" id="ARBA00023316"/>
    </source>
</evidence>
<organism evidence="12 13">
    <name type="scientific">Aureimonas glaciei</name>
    <dbReference type="NCBI Taxonomy" id="1776957"/>
    <lineage>
        <taxon>Bacteria</taxon>
        <taxon>Pseudomonadati</taxon>
        <taxon>Pseudomonadota</taxon>
        <taxon>Alphaproteobacteria</taxon>
        <taxon>Hyphomicrobiales</taxon>
        <taxon>Aurantimonadaceae</taxon>
        <taxon>Aureimonas</taxon>
    </lineage>
</organism>
<gene>
    <name evidence="12" type="ORF">GCM10011335_06730</name>
</gene>
<dbReference type="PANTHER" id="PTHR30582:SF24">
    <property type="entry name" value="L,D-TRANSPEPTIDASE ERFK_SRFK-RELATED"/>
    <property type="match status" value="1"/>
</dbReference>
<keyword evidence="4" id="KW-0808">Transferase</keyword>
<keyword evidence="7 9" id="KW-0573">Peptidoglycan synthesis</keyword>
<protein>
    <submittedName>
        <fullName evidence="12">L,D-transpeptidase</fullName>
    </submittedName>
</protein>
<keyword evidence="8 9" id="KW-0961">Cell wall biogenesis/degradation</keyword>
<evidence type="ECO:0000256" key="4">
    <source>
        <dbReference type="ARBA" id="ARBA00022679"/>
    </source>
</evidence>
<dbReference type="Pfam" id="PF03734">
    <property type="entry name" value="YkuD"/>
    <property type="match status" value="1"/>
</dbReference>
<feature type="active site" description="Proton donor/acceptor" evidence="9">
    <location>
        <position position="233"/>
    </location>
</feature>
<evidence type="ECO:0000256" key="6">
    <source>
        <dbReference type="ARBA" id="ARBA00022960"/>
    </source>
</evidence>
<keyword evidence="6 9" id="KW-0133">Cell shape</keyword>
<reference evidence="12" key="2">
    <citation type="submission" date="2020-09" db="EMBL/GenBank/DDBJ databases">
        <authorList>
            <person name="Sun Q."/>
            <person name="Zhou Y."/>
        </authorList>
    </citation>
    <scope>NUCLEOTIDE SEQUENCE</scope>
    <source>
        <strain evidence="12">CGMCC 1.15493</strain>
    </source>
</reference>
<dbReference type="SUPFAM" id="SSF141523">
    <property type="entry name" value="L,D-transpeptidase catalytic domain-like"/>
    <property type="match status" value="1"/>
</dbReference>
<dbReference type="GO" id="GO:0018104">
    <property type="term" value="P:peptidoglycan-protein cross-linking"/>
    <property type="evidence" value="ECO:0007669"/>
    <property type="project" value="TreeGrafter"/>
</dbReference>
<comment type="similarity">
    <text evidence="2">Belongs to the YkuD family.</text>
</comment>
<evidence type="ECO:0000256" key="3">
    <source>
        <dbReference type="ARBA" id="ARBA00022676"/>
    </source>
</evidence>
<dbReference type="GO" id="GO:0016757">
    <property type="term" value="F:glycosyltransferase activity"/>
    <property type="evidence" value="ECO:0007669"/>
    <property type="project" value="UniProtKB-KW"/>
</dbReference>
<evidence type="ECO:0000256" key="1">
    <source>
        <dbReference type="ARBA" id="ARBA00004752"/>
    </source>
</evidence>
<reference evidence="12" key="1">
    <citation type="journal article" date="2014" name="Int. J. Syst. Evol. Microbiol.">
        <title>Complete genome sequence of Corynebacterium casei LMG S-19264T (=DSM 44701T), isolated from a smear-ripened cheese.</title>
        <authorList>
            <consortium name="US DOE Joint Genome Institute (JGI-PGF)"/>
            <person name="Walter F."/>
            <person name="Albersmeier A."/>
            <person name="Kalinowski J."/>
            <person name="Ruckert C."/>
        </authorList>
    </citation>
    <scope>NUCLEOTIDE SEQUENCE</scope>
    <source>
        <strain evidence="12">CGMCC 1.15493</strain>
    </source>
</reference>
<evidence type="ECO:0000259" key="11">
    <source>
        <dbReference type="PROSITE" id="PS52029"/>
    </source>
</evidence>
<keyword evidence="13" id="KW-1185">Reference proteome</keyword>
<dbReference type="AlphaFoldDB" id="A0A917D7B8"/>
<dbReference type="PROSITE" id="PS52029">
    <property type="entry name" value="LD_TPASE"/>
    <property type="match status" value="1"/>
</dbReference>
<dbReference type="GO" id="GO:0071555">
    <property type="term" value="P:cell wall organization"/>
    <property type="evidence" value="ECO:0007669"/>
    <property type="project" value="UniProtKB-UniRule"/>
</dbReference>
<evidence type="ECO:0000256" key="5">
    <source>
        <dbReference type="ARBA" id="ARBA00022801"/>
    </source>
</evidence>
<feature type="signal peptide" evidence="10">
    <location>
        <begin position="1"/>
        <end position="28"/>
    </location>
</feature>
<dbReference type="Gene3D" id="2.40.440.10">
    <property type="entry name" value="L,D-transpeptidase catalytic domain-like"/>
    <property type="match status" value="1"/>
</dbReference>
<accession>A0A917D7B8</accession>
<evidence type="ECO:0000313" key="12">
    <source>
        <dbReference type="EMBL" id="GGD06424.1"/>
    </source>
</evidence>
<feature type="chain" id="PRO_5036816651" evidence="10">
    <location>
        <begin position="29"/>
        <end position="273"/>
    </location>
</feature>
<dbReference type="CDD" id="cd16913">
    <property type="entry name" value="YkuD_like"/>
    <property type="match status" value="1"/>
</dbReference>
<evidence type="ECO:0000313" key="13">
    <source>
        <dbReference type="Proteomes" id="UP000613160"/>
    </source>
</evidence>
<dbReference type="GO" id="GO:0005576">
    <property type="term" value="C:extracellular region"/>
    <property type="evidence" value="ECO:0007669"/>
    <property type="project" value="TreeGrafter"/>
</dbReference>
<feature type="domain" description="L,D-TPase catalytic" evidence="11">
    <location>
        <begin position="140"/>
        <end position="273"/>
    </location>
</feature>
<comment type="pathway">
    <text evidence="1 9">Cell wall biogenesis; peptidoglycan biosynthesis.</text>
</comment>
<name>A0A917D7B8_9HYPH</name>
<evidence type="ECO:0000256" key="10">
    <source>
        <dbReference type="SAM" id="SignalP"/>
    </source>
</evidence>
<keyword evidence="10" id="KW-0732">Signal</keyword>
<dbReference type="GO" id="GO:0071972">
    <property type="term" value="F:peptidoglycan L,D-transpeptidase activity"/>
    <property type="evidence" value="ECO:0007669"/>
    <property type="project" value="TreeGrafter"/>
</dbReference>
<evidence type="ECO:0000256" key="7">
    <source>
        <dbReference type="ARBA" id="ARBA00022984"/>
    </source>
</evidence>
<keyword evidence="3" id="KW-0328">Glycosyltransferase</keyword>
<evidence type="ECO:0000256" key="9">
    <source>
        <dbReference type="PROSITE-ProRule" id="PRU01373"/>
    </source>
</evidence>
<dbReference type="FunFam" id="2.40.440.10:FF:000002">
    <property type="entry name" value="L,D-transpeptidase ErfK/SrfK"/>
    <property type="match status" value="1"/>
</dbReference>
<feature type="active site" description="Nucleophile" evidence="9">
    <location>
        <position position="249"/>
    </location>
</feature>
<sequence length="273" mass="29389">MRSPRPHGGRFVLAAALAGLCLAAPAVARDRGQPAVRVAPDLANEWLLQLSPGSGVVPGYHRPNLARPARAYDGVVLEGRAPAGRAPIAVDRSREPGYDGYTGSVRAGASTAVPRAMNKREVDPVFLPQVVDYPTKEKPGTIVIDTTAKFLYLVDQGGKAHRYGVGVGKPGFEWAGVHKVTQKKEWPTWTPPSQMRARERAKGKILPAQMAGGPQNPLGARAMYLGSTLYRIHGTNQPWTIGKAMSSGCIRMRNEDVTDLYGRVPVGTRVIVL</sequence>
<dbReference type="PANTHER" id="PTHR30582">
    <property type="entry name" value="L,D-TRANSPEPTIDASE"/>
    <property type="match status" value="1"/>
</dbReference>
<dbReference type="Proteomes" id="UP000613160">
    <property type="component" value="Unassembled WGS sequence"/>
</dbReference>
<dbReference type="GO" id="GO:0008360">
    <property type="term" value="P:regulation of cell shape"/>
    <property type="evidence" value="ECO:0007669"/>
    <property type="project" value="UniProtKB-UniRule"/>
</dbReference>